<dbReference type="GO" id="GO:0015891">
    <property type="term" value="P:siderophore transport"/>
    <property type="evidence" value="ECO:0007669"/>
    <property type="project" value="InterPro"/>
</dbReference>
<dbReference type="SUPFAM" id="SSF56935">
    <property type="entry name" value="Porins"/>
    <property type="match status" value="1"/>
</dbReference>
<dbReference type="PANTHER" id="PTHR32552:SF74">
    <property type="entry name" value="HYDROXAMATE SIDEROPHORE RECEPTOR FHUE"/>
    <property type="match status" value="1"/>
</dbReference>
<evidence type="ECO:0000256" key="6">
    <source>
        <dbReference type="ARBA" id="ARBA00022692"/>
    </source>
</evidence>
<dbReference type="Gene3D" id="2.170.130.10">
    <property type="entry name" value="TonB-dependent receptor, plug domain"/>
    <property type="match status" value="1"/>
</dbReference>
<dbReference type="PROSITE" id="PS01156">
    <property type="entry name" value="TONB_DEPENDENT_REC_2"/>
    <property type="match status" value="1"/>
</dbReference>
<accession>A0A7W5FVK8</accession>
<evidence type="ECO:0000313" key="22">
    <source>
        <dbReference type="Proteomes" id="UP000541535"/>
    </source>
</evidence>
<gene>
    <name evidence="21" type="ORF">FHS03_003995</name>
</gene>
<evidence type="ECO:0000256" key="3">
    <source>
        <dbReference type="ARBA" id="ARBA00022448"/>
    </source>
</evidence>
<feature type="region of interest" description="Disordered" evidence="17">
    <location>
        <begin position="53"/>
        <end position="77"/>
    </location>
</feature>
<dbReference type="FunFam" id="2.170.130.10:FF:000010">
    <property type="entry name" value="Ferripyoverdine receptor"/>
    <property type="match status" value="1"/>
</dbReference>
<organism evidence="21 22">
    <name type="scientific">Pseudoduganella violacea</name>
    <dbReference type="NCBI Taxonomy" id="1715466"/>
    <lineage>
        <taxon>Bacteria</taxon>
        <taxon>Pseudomonadati</taxon>
        <taxon>Pseudomonadota</taxon>
        <taxon>Betaproteobacteria</taxon>
        <taxon>Burkholderiales</taxon>
        <taxon>Oxalobacteraceae</taxon>
        <taxon>Telluria group</taxon>
        <taxon>Pseudoduganella</taxon>
    </lineage>
</organism>
<dbReference type="Gene3D" id="2.40.170.20">
    <property type="entry name" value="TonB-dependent receptor, beta-barrel domain"/>
    <property type="match status" value="1"/>
</dbReference>
<evidence type="ECO:0000256" key="15">
    <source>
        <dbReference type="PROSITE-ProRule" id="PRU10144"/>
    </source>
</evidence>
<dbReference type="EMBL" id="JACHXD010000012">
    <property type="protein sequence ID" value="MBB3120922.1"/>
    <property type="molecule type" value="Genomic_DNA"/>
</dbReference>
<dbReference type="PANTHER" id="PTHR32552">
    <property type="entry name" value="FERRICHROME IRON RECEPTOR-RELATED"/>
    <property type="match status" value="1"/>
</dbReference>
<evidence type="ECO:0000256" key="10">
    <source>
        <dbReference type="ARBA" id="ARBA00023077"/>
    </source>
</evidence>
<comment type="subcellular location">
    <subcellularLocation>
        <location evidence="1 14">Cell outer membrane</location>
        <topology evidence="1 14">Multi-pass membrane protein</topology>
    </subcellularLocation>
</comment>
<evidence type="ECO:0000256" key="2">
    <source>
        <dbReference type="ARBA" id="ARBA00009810"/>
    </source>
</evidence>
<feature type="chain" id="PRO_5031078689" evidence="18">
    <location>
        <begin position="33"/>
        <end position="732"/>
    </location>
</feature>
<evidence type="ECO:0000256" key="16">
    <source>
        <dbReference type="RuleBase" id="RU003357"/>
    </source>
</evidence>
<keyword evidence="6 14" id="KW-0812">Transmembrane</keyword>
<dbReference type="InterPro" id="IPR010105">
    <property type="entry name" value="TonB_sidphr_rcpt"/>
</dbReference>
<evidence type="ECO:0000256" key="12">
    <source>
        <dbReference type="ARBA" id="ARBA00023170"/>
    </source>
</evidence>
<keyword evidence="9" id="KW-0406">Ion transport</keyword>
<dbReference type="InterPro" id="IPR010917">
    <property type="entry name" value="TonB_rcpt_CS"/>
</dbReference>
<keyword evidence="7 18" id="KW-0732">Signal</keyword>
<dbReference type="InterPro" id="IPR000531">
    <property type="entry name" value="Beta-barrel_TonB"/>
</dbReference>
<dbReference type="Pfam" id="PF07715">
    <property type="entry name" value="Plug"/>
    <property type="match status" value="1"/>
</dbReference>
<dbReference type="Proteomes" id="UP000541535">
    <property type="component" value="Unassembled WGS sequence"/>
</dbReference>
<dbReference type="NCBIfam" id="TIGR01783">
    <property type="entry name" value="TonB-siderophor"/>
    <property type="match status" value="1"/>
</dbReference>
<evidence type="ECO:0000256" key="7">
    <source>
        <dbReference type="ARBA" id="ARBA00022729"/>
    </source>
</evidence>
<dbReference type="GO" id="GO:0009279">
    <property type="term" value="C:cell outer membrane"/>
    <property type="evidence" value="ECO:0007669"/>
    <property type="project" value="UniProtKB-SubCell"/>
</dbReference>
<evidence type="ECO:0000256" key="11">
    <source>
        <dbReference type="ARBA" id="ARBA00023136"/>
    </source>
</evidence>
<evidence type="ECO:0000259" key="20">
    <source>
        <dbReference type="Pfam" id="PF07715"/>
    </source>
</evidence>
<dbReference type="InterPro" id="IPR036942">
    <property type="entry name" value="Beta-barrel_TonB_sf"/>
</dbReference>
<evidence type="ECO:0000256" key="8">
    <source>
        <dbReference type="ARBA" id="ARBA00023004"/>
    </source>
</evidence>
<evidence type="ECO:0000256" key="18">
    <source>
        <dbReference type="SAM" id="SignalP"/>
    </source>
</evidence>
<keyword evidence="4 14" id="KW-1134">Transmembrane beta strand</keyword>
<dbReference type="Pfam" id="PF00593">
    <property type="entry name" value="TonB_dep_Rec_b-barrel"/>
    <property type="match status" value="1"/>
</dbReference>
<evidence type="ECO:0000256" key="13">
    <source>
        <dbReference type="ARBA" id="ARBA00023237"/>
    </source>
</evidence>
<protein>
    <submittedName>
        <fullName evidence="21">Outer membrane receptor for ferric coprogen and ferric-rhodotorulic acid</fullName>
    </submittedName>
</protein>
<evidence type="ECO:0000259" key="19">
    <source>
        <dbReference type="Pfam" id="PF00593"/>
    </source>
</evidence>
<dbReference type="InterPro" id="IPR012910">
    <property type="entry name" value="Plug_dom"/>
</dbReference>
<evidence type="ECO:0000256" key="17">
    <source>
        <dbReference type="SAM" id="MobiDB-lite"/>
    </source>
</evidence>
<name>A0A7W5FVK8_9BURK</name>
<dbReference type="InterPro" id="IPR037066">
    <property type="entry name" value="Plug_dom_sf"/>
</dbReference>
<dbReference type="PROSITE" id="PS52016">
    <property type="entry name" value="TONB_DEPENDENT_REC_3"/>
    <property type="match status" value="1"/>
</dbReference>
<feature type="domain" description="TonB-dependent receptor-like beta-barrel" evidence="19">
    <location>
        <begin position="269"/>
        <end position="700"/>
    </location>
</feature>
<evidence type="ECO:0000256" key="1">
    <source>
        <dbReference type="ARBA" id="ARBA00004571"/>
    </source>
</evidence>
<evidence type="ECO:0000313" key="21">
    <source>
        <dbReference type="EMBL" id="MBB3120922.1"/>
    </source>
</evidence>
<dbReference type="RefSeq" id="WP_183442672.1">
    <property type="nucleotide sequence ID" value="NZ_JACHXD010000012.1"/>
</dbReference>
<comment type="similarity">
    <text evidence="2 14 16">Belongs to the TonB-dependent receptor family.</text>
</comment>
<dbReference type="GO" id="GO:0038023">
    <property type="term" value="F:signaling receptor activity"/>
    <property type="evidence" value="ECO:0007669"/>
    <property type="project" value="InterPro"/>
</dbReference>
<evidence type="ECO:0000256" key="14">
    <source>
        <dbReference type="PROSITE-ProRule" id="PRU01360"/>
    </source>
</evidence>
<feature type="domain" description="TonB-dependent receptor plug" evidence="20">
    <location>
        <begin position="80"/>
        <end position="177"/>
    </location>
</feature>
<dbReference type="GO" id="GO:0015344">
    <property type="term" value="F:siderophore uptake transmembrane transporter activity"/>
    <property type="evidence" value="ECO:0007669"/>
    <property type="project" value="TreeGrafter"/>
</dbReference>
<keyword evidence="11 14" id="KW-0472">Membrane</keyword>
<proteinExistence type="inferred from homology"/>
<reference evidence="21 22" key="1">
    <citation type="submission" date="2020-08" db="EMBL/GenBank/DDBJ databases">
        <title>Genomic Encyclopedia of Type Strains, Phase III (KMG-III): the genomes of soil and plant-associated and newly described type strains.</title>
        <authorList>
            <person name="Whitman W."/>
        </authorList>
    </citation>
    <scope>NUCLEOTIDE SEQUENCE [LARGE SCALE GENOMIC DNA]</scope>
    <source>
        <strain evidence="21 22">CECT 8897</strain>
    </source>
</reference>
<evidence type="ECO:0000256" key="9">
    <source>
        <dbReference type="ARBA" id="ARBA00023065"/>
    </source>
</evidence>
<keyword evidence="3 14" id="KW-0813">Transport</keyword>
<keyword evidence="5" id="KW-0410">Iron transport</keyword>
<keyword evidence="12 21" id="KW-0675">Receptor</keyword>
<feature type="short sequence motif" description="TonB C-terminal box" evidence="15">
    <location>
        <begin position="715"/>
        <end position="732"/>
    </location>
</feature>
<sequence>MHIKLSHIPLRRGALALQMAVASLTLGGAAHAQQAPAAPARDGQTLGLVTVTAGATGPSEGSGSYTTSGSTSATGLNLSIRDTPQSVTVITRERLDDQALQTVFDVVNSTTGVSAKEIDSVRSYFYARGFQIDKIQLDGIPMPGANEGEAKADTIIYDRVEIVRGATGLMSGTGNPSASINLIRKHADSKVFAGSASLGLGSWDKRNGVVDLSSPLNKEGTIRGRVVISAEDKDNFIRLENTKKTLAYGVIDADLTPDTRLSFGFSEQRDRHRGNQWAGLPIFYSDGTRTDWDRSTTTAANWNFWNTKQRTAFATVEHRLANQWKLQFTANHRSNTGDQRLNWMDGMVDRNTGLGLEPWIIGYGVSDKQNDVGFTASGPFELLGRKHELAVGLLHGTHKTLWLSSDASVLPPIGDFRAWTGNYPEPKWAPYQTGSFTRDTQTSAYAMARLQATDALKFIVGSRFTNWERKGDQALWTANAFKIRHNGEITPYVGALYDLTPHTSLYASYTSIFDPQNYRDKSGTYIDPLKGKALEAGVKGELFDGKLNTSFALFQIKQDNFAIPDGNEVIPNTREQAYKTTSGTKTKGYEFELSGELLPGWSASLGWSQFDSEDASGKDINTAHPHKMLKAYTKYRLPGAWSKLAIGGGVNWEGRSYAEFIDPRNGKPLQVGQDSYAVASLMAHYQFSPQLSLQVNVNNLFDKKYYANQIDTFKNITFGAPRNVLATLKYKF</sequence>
<feature type="compositionally biased region" description="Low complexity" evidence="17">
    <location>
        <begin position="56"/>
        <end position="75"/>
    </location>
</feature>
<keyword evidence="8" id="KW-0408">Iron</keyword>
<feature type="signal peptide" evidence="18">
    <location>
        <begin position="1"/>
        <end position="32"/>
    </location>
</feature>
<evidence type="ECO:0000256" key="4">
    <source>
        <dbReference type="ARBA" id="ARBA00022452"/>
    </source>
</evidence>
<dbReference type="AlphaFoldDB" id="A0A7W5FVK8"/>
<keyword evidence="13 14" id="KW-0998">Cell outer membrane</keyword>
<keyword evidence="10 16" id="KW-0798">TonB box</keyword>
<comment type="caution">
    <text evidence="21">The sequence shown here is derived from an EMBL/GenBank/DDBJ whole genome shotgun (WGS) entry which is preliminary data.</text>
</comment>
<evidence type="ECO:0000256" key="5">
    <source>
        <dbReference type="ARBA" id="ARBA00022496"/>
    </source>
</evidence>
<keyword evidence="22" id="KW-1185">Reference proteome</keyword>
<dbReference type="CDD" id="cd01347">
    <property type="entry name" value="ligand_gated_channel"/>
    <property type="match status" value="1"/>
</dbReference>
<dbReference type="InterPro" id="IPR039426">
    <property type="entry name" value="TonB-dep_rcpt-like"/>
</dbReference>